<dbReference type="PROSITE" id="PS00943">
    <property type="entry name" value="UBIA"/>
    <property type="match status" value="1"/>
</dbReference>
<dbReference type="Gene3D" id="1.20.120.1780">
    <property type="entry name" value="UbiA prenyltransferase"/>
    <property type="match status" value="1"/>
</dbReference>
<keyword evidence="15" id="KW-1185">Reference proteome</keyword>
<evidence type="ECO:0000313" key="16">
    <source>
        <dbReference type="WBParaSite" id="sdigi.contig1.g17.t1"/>
    </source>
</evidence>
<feature type="transmembrane region" description="Helical" evidence="13">
    <location>
        <begin position="251"/>
        <end position="270"/>
    </location>
</feature>
<dbReference type="AlphaFoldDB" id="A0A915PH79"/>
<proteinExistence type="inferred from homology"/>
<dbReference type="Proteomes" id="UP000887581">
    <property type="component" value="Unplaced"/>
</dbReference>
<accession>A0A915PH79</accession>
<dbReference type="InterPro" id="IPR000582">
    <property type="entry name" value="Acyl-CoA-binding_protein"/>
</dbReference>
<dbReference type="InterPro" id="IPR030470">
    <property type="entry name" value="UbiA_prenylTrfase_CS"/>
</dbReference>
<comment type="pathway">
    <text evidence="13">Cofactor biosynthesis; ubiquinone biosynthesis.</text>
</comment>
<dbReference type="WBParaSite" id="sdigi.contig1.g17.t1">
    <property type="protein sequence ID" value="sdigi.contig1.g17.t1"/>
    <property type="gene ID" value="sdigi.contig1.g17"/>
</dbReference>
<evidence type="ECO:0000256" key="6">
    <source>
        <dbReference type="ARBA" id="ARBA00022692"/>
    </source>
</evidence>
<organism evidence="15 16">
    <name type="scientific">Setaria digitata</name>
    <dbReference type="NCBI Taxonomy" id="48799"/>
    <lineage>
        <taxon>Eukaryota</taxon>
        <taxon>Metazoa</taxon>
        <taxon>Ecdysozoa</taxon>
        <taxon>Nematoda</taxon>
        <taxon>Chromadorea</taxon>
        <taxon>Rhabditida</taxon>
        <taxon>Spirurina</taxon>
        <taxon>Spiruromorpha</taxon>
        <taxon>Filarioidea</taxon>
        <taxon>Setariidae</taxon>
        <taxon>Setaria</taxon>
    </lineage>
</organism>
<sequence length="510" mass="56871">MSAGGMDFGEAVAKAKELKVRPTDEELLELYGFYKQAVVGDNTIGKPWIDVSARAKWESWEKRKGLSSEEAKKLYVQVVQKLIEKYEKCLVNKFPGAAVLYGKIFETNSIVYSLIPSVHYVYYGARELKSLLLFEAVVFPKSVQPYLRLMRIDKPTGFWLLYWPCTWSIALAAPPASLPDLKMLALFGGGSVLMRSAGCIINDIFDKDYDKMVERTRSRPLASGELTNRQAVALLAVLLSGSLSILLQFSWFSVVVGASSLFLVVAYPLAKRYTYWPQFVLGLTSNWGVLIAWCHLCPNTLLTVIPLYTATVLYTATYDTIYSQQWFYGLLVRFVKFTYEENKQAGEMGYGSRIGIQLGRTAGMGRYTRRIVHVSGIFTLYGFAELDSDLRHNIRSSGGIGLDCSAHMFTNKGTDRTDDLIAGVKSTALLFGDKTKYWLTGFAAVTLLGLGTTGIIMQQTWPFYAALAATGTHLAWQIGTVNTNDPNDCWKKFKTNQAVSDTDAETIEQS</sequence>
<evidence type="ECO:0000256" key="4">
    <source>
        <dbReference type="ARBA" id="ARBA00022679"/>
    </source>
</evidence>
<comment type="subcellular location">
    <subcellularLocation>
        <location evidence="2">Membrane</location>
        <topology evidence="2">Multi-pass membrane protein</topology>
    </subcellularLocation>
    <subcellularLocation>
        <location evidence="13">Mitochondrion inner membrane</location>
        <topology evidence="13">Multi-pass membrane protein</topology>
        <orientation evidence="13">Matrix side</orientation>
    </subcellularLocation>
</comment>
<dbReference type="GO" id="GO:0000062">
    <property type="term" value="F:fatty-acyl-CoA binding"/>
    <property type="evidence" value="ECO:0007669"/>
    <property type="project" value="InterPro"/>
</dbReference>
<comment type="similarity">
    <text evidence="3 13">Belongs to the UbiA prenyltransferase family.</text>
</comment>
<keyword evidence="4 13" id="KW-0808">Transferase</keyword>
<evidence type="ECO:0000256" key="1">
    <source>
        <dbReference type="ARBA" id="ARBA00001946"/>
    </source>
</evidence>
<evidence type="ECO:0000256" key="9">
    <source>
        <dbReference type="ARBA" id="ARBA00023229"/>
    </source>
</evidence>
<dbReference type="Gene3D" id="1.10.357.140">
    <property type="entry name" value="UbiA prenyltransferase"/>
    <property type="match status" value="1"/>
</dbReference>
<evidence type="ECO:0000259" key="14">
    <source>
        <dbReference type="PROSITE" id="PS51228"/>
    </source>
</evidence>
<evidence type="ECO:0000256" key="3">
    <source>
        <dbReference type="ARBA" id="ARBA00005985"/>
    </source>
</evidence>
<dbReference type="CDD" id="cd13959">
    <property type="entry name" value="PT_UbiA_COQ2"/>
    <property type="match status" value="1"/>
</dbReference>
<dbReference type="GO" id="GO:0008299">
    <property type="term" value="P:isoprenoid biosynthetic process"/>
    <property type="evidence" value="ECO:0007669"/>
    <property type="project" value="UniProtKB-UniRule"/>
</dbReference>
<dbReference type="PANTHER" id="PTHR11048">
    <property type="entry name" value="PRENYLTRANSFERASES"/>
    <property type="match status" value="1"/>
</dbReference>
<evidence type="ECO:0000256" key="7">
    <source>
        <dbReference type="ARBA" id="ARBA00022989"/>
    </source>
</evidence>
<evidence type="ECO:0000256" key="11">
    <source>
        <dbReference type="ARBA" id="ARBA00050454"/>
    </source>
</evidence>
<dbReference type="GO" id="GO:0006744">
    <property type="term" value="P:ubiquinone biosynthetic process"/>
    <property type="evidence" value="ECO:0007669"/>
    <property type="project" value="UniProtKB-UniRule"/>
</dbReference>
<comment type="cofactor">
    <cofactor evidence="1 13">
        <name>Mg(2+)</name>
        <dbReference type="ChEBI" id="CHEBI:18420"/>
    </cofactor>
</comment>
<dbReference type="PRINTS" id="PR00689">
    <property type="entry name" value="ACOABINDINGP"/>
</dbReference>
<comment type="catalytic activity">
    <reaction evidence="12">
        <text>an all-trans-polyprenyl diphosphate + 4-hydroxybenzoate = a 4-hydroxy-3-(all-trans-polyprenyl)benzoate + diphosphate</text>
        <dbReference type="Rhea" id="RHEA:44504"/>
        <dbReference type="Rhea" id="RHEA-COMP:9514"/>
        <dbReference type="Rhea" id="RHEA-COMP:9564"/>
        <dbReference type="ChEBI" id="CHEBI:17879"/>
        <dbReference type="ChEBI" id="CHEBI:33019"/>
        <dbReference type="ChEBI" id="CHEBI:58914"/>
        <dbReference type="ChEBI" id="CHEBI:78396"/>
        <dbReference type="EC" id="2.5.1.39"/>
    </reaction>
    <physiologicalReaction direction="left-to-right" evidence="12">
        <dbReference type="Rhea" id="RHEA:44505"/>
    </physiologicalReaction>
</comment>
<keyword evidence="9 13" id="KW-0414">Isoprene biosynthesis</keyword>
<dbReference type="Pfam" id="PF01040">
    <property type="entry name" value="UbiA"/>
    <property type="match status" value="2"/>
</dbReference>
<dbReference type="EC" id="2.5.1.39" evidence="13"/>
<reference evidence="16" key="1">
    <citation type="submission" date="2022-11" db="UniProtKB">
        <authorList>
            <consortium name="WormBaseParasite"/>
        </authorList>
    </citation>
    <scope>IDENTIFICATION</scope>
</reference>
<dbReference type="InterPro" id="IPR044878">
    <property type="entry name" value="UbiA_sf"/>
</dbReference>
<dbReference type="FunFam" id="1.10.357.140:FF:000003">
    <property type="entry name" value="4-hydroxybenzoate polyprenyltransferase, mitochondrial"/>
    <property type="match status" value="1"/>
</dbReference>
<keyword evidence="13" id="KW-0496">Mitochondrion</keyword>
<name>A0A915PH79_9BILA</name>
<keyword evidence="8 13" id="KW-0472">Membrane</keyword>
<evidence type="ECO:0000256" key="2">
    <source>
        <dbReference type="ARBA" id="ARBA00004141"/>
    </source>
</evidence>
<keyword evidence="5 13" id="KW-0831">Ubiquinone biosynthesis</keyword>
<dbReference type="InterPro" id="IPR014352">
    <property type="entry name" value="FERM/acyl-CoA-bd_prot_sf"/>
</dbReference>
<dbReference type="InterPro" id="IPR006370">
    <property type="entry name" value="HB_polyprenyltransferase-like"/>
</dbReference>
<feature type="transmembrane region" description="Helical" evidence="13">
    <location>
        <begin position="437"/>
        <end position="457"/>
    </location>
</feature>
<dbReference type="InterPro" id="IPR039653">
    <property type="entry name" value="Prenyltransferase"/>
</dbReference>
<dbReference type="PROSITE" id="PS51228">
    <property type="entry name" value="ACB_2"/>
    <property type="match status" value="1"/>
</dbReference>
<keyword evidence="13" id="KW-0999">Mitochondrion inner membrane</keyword>
<keyword evidence="6 13" id="KW-0812">Transmembrane</keyword>
<dbReference type="FunFam" id="1.20.120.1780:FF:000001">
    <property type="entry name" value="4-hydroxybenzoate octaprenyltransferase"/>
    <property type="match status" value="1"/>
</dbReference>
<dbReference type="InterPro" id="IPR035984">
    <property type="entry name" value="Acyl-CoA-binding_sf"/>
</dbReference>
<feature type="domain" description="ACB" evidence="14">
    <location>
        <begin position="1"/>
        <end position="88"/>
    </location>
</feature>
<dbReference type="HAMAP" id="MF_01635">
    <property type="entry name" value="UbiA"/>
    <property type="match status" value="1"/>
</dbReference>
<evidence type="ECO:0000313" key="15">
    <source>
        <dbReference type="Proteomes" id="UP000887581"/>
    </source>
</evidence>
<dbReference type="GO" id="GO:0005743">
    <property type="term" value="C:mitochondrial inner membrane"/>
    <property type="evidence" value="ECO:0007669"/>
    <property type="project" value="UniProtKB-SubCell"/>
</dbReference>
<keyword evidence="7 13" id="KW-1133">Transmembrane helix</keyword>
<comment type="catalytic activity">
    <reaction evidence="10">
        <text>all-trans-decaprenyl diphosphate + 4-hydroxybenzoate = 4-hydroxy-3-(all-trans-decaprenyl)benzoate + diphosphate</text>
        <dbReference type="Rhea" id="RHEA:44564"/>
        <dbReference type="ChEBI" id="CHEBI:17879"/>
        <dbReference type="ChEBI" id="CHEBI:33019"/>
        <dbReference type="ChEBI" id="CHEBI:60721"/>
        <dbReference type="ChEBI" id="CHEBI:84503"/>
        <dbReference type="EC" id="2.5.1.39"/>
    </reaction>
    <physiologicalReaction direction="left-to-right" evidence="10">
        <dbReference type="Rhea" id="RHEA:44565"/>
    </physiologicalReaction>
</comment>
<dbReference type="Pfam" id="PF00887">
    <property type="entry name" value="ACBP"/>
    <property type="match status" value="1"/>
</dbReference>
<comment type="catalytic activity">
    <reaction evidence="11">
        <text>all-trans-nonaprenyl diphosphate + 4-hydroxybenzoate = 4-hydroxy-3-(all-trans-nonaprenyl)benzoate + diphosphate</text>
        <dbReference type="Rhea" id="RHEA:17709"/>
        <dbReference type="ChEBI" id="CHEBI:17879"/>
        <dbReference type="ChEBI" id="CHEBI:33019"/>
        <dbReference type="ChEBI" id="CHEBI:58391"/>
        <dbReference type="ChEBI" id="CHEBI:84502"/>
        <dbReference type="EC" id="2.5.1.39"/>
    </reaction>
    <physiologicalReaction direction="left-to-right" evidence="11">
        <dbReference type="Rhea" id="RHEA:17710"/>
    </physiologicalReaction>
</comment>
<dbReference type="Gene3D" id="1.20.80.10">
    <property type="match status" value="1"/>
</dbReference>
<evidence type="ECO:0000256" key="12">
    <source>
        <dbReference type="ARBA" id="ARBA00051182"/>
    </source>
</evidence>
<evidence type="ECO:0000256" key="5">
    <source>
        <dbReference type="ARBA" id="ARBA00022688"/>
    </source>
</evidence>
<dbReference type="SUPFAM" id="SSF47027">
    <property type="entry name" value="Acyl-CoA binding protein"/>
    <property type="match status" value="1"/>
</dbReference>
<evidence type="ECO:0000256" key="10">
    <source>
        <dbReference type="ARBA" id="ARBA00049890"/>
    </source>
</evidence>
<evidence type="ECO:0000256" key="13">
    <source>
        <dbReference type="HAMAP-Rule" id="MF_03189"/>
    </source>
</evidence>
<protein>
    <recommendedName>
        <fullName evidence="13">4-hydroxybenzoate polyprenyltransferase, mitochondrial</fullName>
        <shortName evidence="13">4-HB polyprenyltransferase</shortName>
        <ecNumber evidence="13">2.5.1.39</ecNumber>
    </recommendedName>
    <alternativeName>
        <fullName evidence="13">Para-hydroxybenzoate--polyprenyltransferase</fullName>
        <shortName evidence="13">PHB:PPT</shortName>
        <shortName evidence="13">PHB:polyprenyltransferase</shortName>
    </alternativeName>
</protein>
<dbReference type="GO" id="GO:0008412">
    <property type="term" value="F:4-hydroxybenzoate polyprenyltransferase activity"/>
    <property type="evidence" value="ECO:0007669"/>
    <property type="project" value="UniProtKB-EC"/>
</dbReference>
<comment type="function">
    <text evidence="13">Catalyzes the prenylation of para-hydroxybenzoate (PHB) with an all-trans polyprenyl group. Mediates the second step in the final reaction sequence of coenzyme Q (CoQ) biosynthesis, which is the condensation of the polyisoprenoid side chain with PHB, generating the first membrane-bound Q intermediate.</text>
</comment>
<evidence type="ECO:0000256" key="8">
    <source>
        <dbReference type="ARBA" id="ARBA00023136"/>
    </source>
</evidence>
<dbReference type="InterPro" id="IPR000537">
    <property type="entry name" value="UbiA_prenyltransferase"/>
</dbReference>
<dbReference type="PANTHER" id="PTHR11048:SF28">
    <property type="entry name" value="4-HYDROXYBENZOATE POLYPRENYLTRANSFERASE, MITOCHONDRIAL"/>
    <property type="match status" value="1"/>
</dbReference>